<evidence type="ECO:0000256" key="2">
    <source>
        <dbReference type="ARBA" id="ARBA00012438"/>
    </source>
</evidence>
<feature type="coiled-coil region" evidence="7">
    <location>
        <begin position="112"/>
        <end position="139"/>
    </location>
</feature>
<name>A0ABV0J2T7_9CYAN</name>
<keyword evidence="5" id="KW-0902">Two-component regulatory system</keyword>
<accession>A0ABV0J2T7</accession>
<gene>
    <name evidence="10" type="ORF">NC998_03150</name>
</gene>
<dbReference type="InterPro" id="IPR036890">
    <property type="entry name" value="HATPase_C_sf"/>
</dbReference>
<dbReference type="Proteomes" id="UP001464891">
    <property type="component" value="Unassembled WGS sequence"/>
</dbReference>
<sequence length="372" mass="41291">MRKILVIEDEQPFREAVLELLEVEGFQAIGAENGQIGVRLAQENLPDLVLCDIQMPDIDGYSVLRELRQNSLTATLPFIFLTARGGRDELRQGMNLGADDYLIKPCTSAQLLNAIATRLNKQEALKQQAQTQLDDLRNNITVALPHELHTPLNGILGLSQVLIDEYQGIERGEILEIAKDIYLSAERLYQLTQKFLLYAELELIATNPARLQELQKDVTPCSKAAIASAAMQVVEQAGRQTDLQLDLEELSVWMAEFRLKKVVEELVDNACKFSLAGTPIRLSTTHGMTTQNQQAVVLSVSDQGRGIPSEEIANLGGYMQFERKIYEQQGAGLGLAIAKRLVELHQGELAIESILGKQTTVRVVLPLEKLNP</sequence>
<keyword evidence="4" id="KW-0418">Kinase</keyword>
<comment type="catalytic activity">
    <reaction evidence="1">
        <text>ATP + protein L-histidine = ADP + protein N-phospho-L-histidine.</text>
        <dbReference type="EC" id="2.7.13.3"/>
    </reaction>
</comment>
<dbReference type="SMART" id="SM00388">
    <property type="entry name" value="HisKA"/>
    <property type="match status" value="1"/>
</dbReference>
<dbReference type="CDD" id="cd17574">
    <property type="entry name" value="REC_OmpR"/>
    <property type="match status" value="1"/>
</dbReference>
<dbReference type="EMBL" id="JAMPKM010000001">
    <property type="protein sequence ID" value="MEP0816089.1"/>
    <property type="molecule type" value="Genomic_DNA"/>
</dbReference>
<keyword evidence="3 6" id="KW-0597">Phosphoprotein</keyword>
<dbReference type="SUPFAM" id="SSF55874">
    <property type="entry name" value="ATPase domain of HSP90 chaperone/DNA topoisomerase II/histidine kinase"/>
    <property type="match status" value="1"/>
</dbReference>
<dbReference type="SUPFAM" id="SSF47384">
    <property type="entry name" value="Homodimeric domain of signal transducing histidine kinase"/>
    <property type="match status" value="1"/>
</dbReference>
<dbReference type="PRINTS" id="PR00344">
    <property type="entry name" value="BCTRLSENSOR"/>
</dbReference>
<dbReference type="InterPro" id="IPR001789">
    <property type="entry name" value="Sig_transdc_resp-reg_receiver"/>
</dbReference>
<dbReference type="EC" id="2.7.13.3" evidence="2"/>
<dbReference type="PANTHER" id="PTHR43547:SF2">
    <property type="entry name" value="HYBRID SIGNAL TRANSDUCTION HISTIDINE KINASE C"/>
    <property type="match status" value="1"/>
</dbReference>
<dbReference type="InterPro" id="IPR003661">
    <property type="entry name" value="HisK_dim/P_dom"/>
</dbReference>
<dbReference type="SUPFAM" id="SSF52172">
    <property type="entry name" value="CheY-like"/>
    <property type="match status" value="1"/>
</dbReference>
<evidence type="ECO:0000313" key="10">
    <source>
        <dbReference type="EMBL" id="MEP0816089.1"/>
    </source>
</evidence>
<comment type="caution">
    <text evidence="10">The sequence shown here is derived from an EMBL/GenBank/DDBJ whole genome shotgun (WGS) entry which is preliminary data.</text>
</comment>
<dbReference type="SMART" id="SM00448">
    <property type="entry name" value="REC"/>
    <property type="match status" value="1"/>
</dbReference>
<evidence type="ECO:0000256" key="6">
    <source>
        <dbReference type="PROSITE-ProRule" id="PRU00169"/>
    </source>
</evidence>
<dbReference type="PROSITE" id="PS50109">
    <property type="entry name" value="HIS_KIN"/>
    <property type="match status" value="1"/>
</dbReference>
<feature type="domain" description="Histidine kinase" evidence="8">
    <location>
        <begin position="143"/>
        <end position="369"/>
    </location>
</feature>
<reference evidence="10 11" key="1">
    <citation type="submission" date="2022-04" db="EMBL/GenBank/DDBJ databases">
        <title>Positive selection, recombination, and allopatry shape intraspecific diversity of widespread and dominant cyanobacteria.</title>
        <authorList>
            <person name="Wei J."/>
            <person name="Shu W."/>
            <person name="Hu C."/>
        </authorList>
    </citation>
    <scope>NUCLEOTIDE SEQUENCE [LARGE SCALE GENOMIC DNA]</scope>
    <source>
        <strain evidence="10 11">GB2-A4</strain>
    </source>
</reference>
<feature type="modified residue" description="4-aspartylphosphate" evidence="6">
    <location>
        <position position="52"/>
    </location>
</feature>
<dbReference type="RefSeq" id="WP_190431771.1">
    <property type="nucleotide sequence ID" value="NZ_JAMPKM010000001.1"/>
</dbReference>
<evidence type="ECO:0000313" key="11">
    <source>
        <dbReference type="Proteomes" id="UP001464891"/>
    </source>
</evidence>
<evidence type="ECO:0000256" key="1">
    <source>
        <dbReference type="ARBA" id="ARBA00000085"/>
    </source>
</evidence>
<evidence type="ECO:0000259" key="8">
    <source>
        <dbReference type="PROSITE" id="PS50109"/>
    </source>
</evidence>
<keyword evidence="7" id="KW-0175">Coiled coil</keyword>
<evidence type="ECO:0000256" key="3">
    <source>
        <dbReference type="ARBA" id="ARBA00022553"/>
    </source>
</evidence>
<dbReference type="InterPro" id="IPR004358">
    <property type="entry name" value="Sig_transdc_His_kin-like_C"/>
</dbReference>
<evidence type="ECO:0000256" key="4">
    <source>
        <dbReference type="ARBA" id="ARBA00022777"/>
    </source>
</evidence>
<dbReference type="InterPro" id="IPR005467">
    <property type="entry name" value="His_kinase_dom"/>
</dbReference>
<dbReference type="Pfam" id="PF00512">
    <property type="entry name" value="HisKA"/>
    <property type="match status" value="1"/>
</dbReference>
<dbReference type="SMART" id="SM00387">
    <property type="entry name" value="HATPase_c"/>
    <property type="match status" value="1"/>
</dbReference>
<organism evidence="10 11">
    <name type="scientific">Trichocoleus desertorum GB2-A4</name>
    <dbReference type="NCBI Taxonomy" id="2933944"/>
    <lineage>
        <taxon>Bacteria</taxon>
        <taxon>Bacillati</taxon>
        <taxon>Cyanobacteriota</taxon>
        <taxon>Cyanophyceae</taxon>
        <taxon>Leptolyngbyales</taxon>
        <taxon>Trichocoleusaceae</taxon>
        <taxon>Trichocoleus</taxon>
    </lineage>
</organism>
<dbReference type="Pfam" id="PF00072">
    <property type="entry name" value="Response_reg"/>
    <property type="match status" value="1"/>
</dbReference>
<dbReference type="InterPro" id="IPR011006">
    <property type="entry name" value="CheY-like_superfamily"/>
</dbReference>
<dbReference type="Pfam" id="PF02518">
    <property type="entry name" value="HATPase_c"/>
    <property type="match status" value="1"/>
</dbReference>
<dbReference type="PROSITE" id="PS50110">
    <property type="entry name" value="RESPONSE_REGULATORY"/>
    <property type="match status" value="1"/>
</dbReference>
<dbReference type="Gene3D" id="1.10.287.130">
    <property type="match status" value="1"/>
</dbReference>
<dbReference type="PANTHER" id="PTHR43547">
    <property type="entry name" value="TWO-COMPONENT HISTIDINE KINASE"/>
    <property type="match status" value="1"/>
</dbReference>
<proteinExistence type="predicted"/>
<protein>
    <recommendedName>
        <fullName evidence="2">histidine kinase</fullName>
        <ecNumber evidence="2">2.7.13.3</ecNumber>
    </recommendedName>
</protein>
<dbReference type="Gene3D" id="3.40.50.2300">
    <property type="match status" value="1"/>
</dbReference>
<keyword evidence="4" id="KW-0808">Transferase</keyword>
<dbReference type="Gene3D" id="3.30.565.10">
    <property type="entry name" value="Histidine kinase-like ATPase, C-terminal domain"/>
    <property type="match status" value="1"/>
</dbReference>
<evidence type="ECO:0000256" key="5">
    <source>
        <dbReference type="ARBA" id="ARBA00023012"/>
    </source>
</evidence>
<evidence type="ECO:0000256" key="7">
    <source>
        <dbReference type="SAM" id="Coils"/>
    </source>
</evidence>
<feature type="domain" description="Response regulatory" evidence="9">
    <location>
        <begin position="3"/>
        <end position="119"/>
    </location>
</feature>
<evidence type="ECO:0000259" key="9">
    <source>
        <dbReference type="PROSITE" id="PS50110"/>
    </source>
</evidence>
<dbReference type="InterPro" id="IPR036097">
    <property type="entry name" value="HisK_dim/P_sf"/>
</dbReference>
<keyword evidence="11" id="KW-1185">Reference proteome</keyword>
<dbReference type="InterPro" id="IPR003594">
    <property type="entry name" value="HATPase_dom"/>
</dbReference>
<dbReference type="CDD" id="cd00082">
    <property type="entry name" value="HisKA"/>
    <property type="match status" value="1"/>
</dbReference>
<dbReference type="CDD" id="cd00075">
    <property type="entry name" value="HATPase"/>
    <property type="match status" value="1"/>
</dbReference>